<dbReference type="InterPro" id="IPR045865">
    <property type="entry name" value="ACT-like_dom_sf"/>
</dbReference>
<gene>
    <name evidence="1" type="ORF">SAMN05421509_101315</name>
</gene>
<reference evidence="1 2" key="1">
    <citation type="submission" date="2017-08" db="EMBL/GenBank/DDBJ databases">
        <authorList>
            <person name="de Groot N.N."/>
        </authorList>
    </citation>
    <scope>NUCLEOTIDE SEQUENCE [LARGE SCALE GENOMIC DNA]</scope>
    <source>
        <strain evidence="1 2">USBA 855</strain>
    </source>
</reference>
<dbReference type="RefSeq" id="WP_097021561.1">
    <property type="nucleotide sequence ID" value="NZ_OBQJ01000001.1"/>
</dbReference>
<dbReference type="OrthoDB" id="8480509at2"/>
<evidence type="ECO:0000313" key="2">
    <source>
        <dbReference type="Proteomes" id="UP000219023"/>
    </source>
</evidence>
<name>A0A285VBJ7_9GAMM</name>
<protein>
    <recommendedName>
        <fullName evidence="3">Aspartate kinase</fullName>
    </recommendedName>
</protein>
<dbReference type="SUPFAM" id="SSF55021">
    <property type="entry name" value="ACT-like"/>
    <property type="match status" value="1"/>
</dbReference>
<proteinExistence type="predicted"/>
<organism evidence="1 2">
    <name type="scientific">Chromohalobacter canadensis</name>
    <dbReference type="NCBI Taxonomy" id="141389"/>
    <lineage>
        <taxon>Bacteria</taxon>
        <taxon>Pseudomonadati</taxon>
        <taxon>Pseudomonadota</taxon>
        <taxon>Gammaproteobacteria</taxon>
        <taxon>Oceanospirillales</taxon>
        <taxon>Halomonadaceae</taxon>
        <taxon>Chromohalobacter</taxon>
    </lineage>
</organism>
<dbReference type="Proteomes" id="UP000219023">
    <property type="component" value="Unassembled WGS sequence"/>
</dbReference>
<sequence length="151" mass="16852">MHSDPIAVWASMKLKIWPERYWMLDLGDASAQEAANVFVVSDARYSCLIRDQAGVSAIVEEPAVERLRSDISIRERFGPFRVVSTDGELPFDVIGFLGPVLKELNDEGIKAGPQCGAVFDHLFIYERDIERAKAILEGFINKAREVNGPSQ</sequence>
<dbReference type="Gene3D" id="3.30.2130.10">
    <property type="entry name" value="VC0802-like"/>
    <property type="match status" value="1"/>
</dbReference>
<accession>A0A285VBJ7</accession>
<evidence type="ECO:0000313" key="1">
    <source>
        <dbReference type="EMBL" id="SOC51485.1"/>
    </source>
</evidence>
<dbReference type="AlphaFoldDB" id="A0A285VBJ7"/>
<dbReference type="EMBL" id="OBQJ01000001">
    <property type="protein sequence ID" value="SOC51485.1"/>
    <property type="molecule type" value="Genomic_DNA"/>
</dbReference>
<evidence type="ECO:0008006" key="3">
    <source>
        <dbReference type="Google" id="ProtNLM"/>
    </source>
</evidence>